<evidence type="ECO:0000259" key="4">
    <source>
        <dbReference type="PROSITE" id="PS50932"/>
    </source>
</evidence>
<dbReference type="PANTHER" id="PTHR30146">
    <property type="entry name" value="LACI-RELATED TRANSCRIPTIONAL REPRESSOR"/>
    <property type="match status" value="1"/>
</dbReference>
<keyword evidence="2" id="KW-0238">DNA-binding</keyword>
<evidence type="ECO:0000313" key="6">
    <source>
        <dbReference type="Proteomes" id="UP000198964"/>
    </source>
</evidence>
<dbReference type="Gene3D" id="1.10.260.40">
    <property type="entry name" value="lambda repressor-like DNA-binding domains"/>
    <property type="match status" value="1"/>
</dbReference>
<dbReference type="SUPFAM" id="SSF53822">
    <property type="entry name" value="Periplasmic binding protein-like I"/>
    <property type="match status" value="1"/>
</dbReference>
<accession>A0A1I2HFM7</accession>
<dbReference type="CDD" id="cd01392">
    <property type="entry name" value="HTH_LacI"/>
    <property type="match status" value="1"/>
</dbReference>
<dbReference type="SUPFAM" id="SSF47413">
    <property type="entry name" value="lambda repressor-like DNA-binding domains"/>
    <property type="match status" value="1"/>
</dbReference>
<dbReference type="PANTHER" id="PTHR30146:SF144">
    <property type="entry name" value="LACI-FAMILY TRANSCRIPTION REGULATOR"/>
    <property type="match status" value="1"/>
</dbReference>
<reference evidence="5 6" key="1">
    <citation type="submission" date="2016-10" db="EMBL/GenBank/DDBJ databases">
        <authorList>
            <person name="de Groot N.N."/>
        </authorList>
    </citation>
    <scope>NUCLEOTIDE SEQUENCE [LARGE SCALE GENOMIC DNA]</scope>
    <source>
        <strain evidence="5 6">CGMCC 1.9156</strain>
    </source>
</reference>
<dbReference type="GO" id="GO:0003700">
    <property type="term" value="F:DNA-binding transcription factor activity"/>
    <property type="evidence" value="ECO:0007669"/>
    <property type="project" value="TreeGrafter"/>
</dbReference>
<gene>
    <name evidence="5" type="ORF">SAMN05216283_10465</name>
</gene>
<dbReference type="Proteomes" id="UP000198964">
    <property type="component" value="Unassembled WGS sequence"/>
</dbReference>
<dbReference type="PROSITE" id="PS00356">
    <property type="entry name" value="HTH_LACI_1"/>
    <property type="match status" value="1"/>
</dbReference>
<proteinExistence type="predicted"/>
<protein>
    <submittedName>
        <fullName evidence="5">LacI family transcriptional regulator</fullName>
    </submittedName>
</protein>
<dbReference type="PROSITE" id="PS50932">
    <property type="entry name" value="HTH_LACI_2"/>
    <property type="match status" value="1"/>
</dbReference>
<organism evidence="5 6">
    <name type="scientific">Sunxiuqinia elliptica</name>
    <dbReference type="NCBI Taxonomy" id="655355"/>
    <lineage>
        <taxon>Bacteria</taxon>
        <taxon>Pseudomonadati</taxon>
        <taxon>Bacteroidota</taxon>
        <taxon>Bacteroidia</taxon>
        <taxon>Marinilabiliales</taxon>
        <taxon>Prolixibacteraceae</taxon>
        <taxon>Sunxiuqinia</taxon>
    </lineage>
</organism>
<dbReference type="InterPro" id="IPR000843">
    <property type="entry name" value="HTH_LacI"/>
</dbReference>
<dbReference type="InterPro" id="IPR010982">
    <property type="entry name" value="Lambda_DNA-bd_dom_sf"/>
</dbReference>
<dbReference type="GO" id="GO:0000976">
    <property type="term" value="F:transcription cis-regulatory region binding"/>
    <property type="evidence" value="ECO:0007669"/>
    <property type="project" value="TreeGrafter"/>
</dbReference>
<dbReference type="Gene3D" id="3.40.50.2300">
    <property type="match status" value="2"/>
</dbReference>
<dbReference type="SMART" id="SM00354">
    <property type="entry name" value="HTH_LACI"/>
    <property type="match status" value="1"/>
</dbReference>
<dbReference type="EMBL" id="FONW01000004">
    <property type="protein sequence ID" value="SFF28492.1"/>
    <property type="molecule type" value="Genomic_DNA"/>
</dbReference>
<feature type="domain" description="HTH lacI-type" evidence="4">
    <location>
        <begin position="49"/>
        <end position="103"/>
    </location>
</feature>
<name>A0A1I2HFM7_9BACT</name>
<keyword evidence="1" id="KW-0805">Transcription regulation</keyword>
<dbReference type="Pfam" id="PF00356">
    <property type="entry name" value="LacI"/>
    <property type="match status" value="1"/>
</dbReference>
<evidence type="ECO:0000256" key="2">
    <source>
        <dbReference type="ARBA" id="ARBA00023125"/>
    </source>
</evidence>
<dbReference type="InterPro" id="IPR028082">
    <property type="entry name" value="Peripla_BP_I"/>
</dbReference>
<dbReference type="AlphaFoldDB" id="A0A1I2HFM7"/>
<dbReference type="InterPro" id="IPR025997">
    <property type="entry name" value="SBP_2_dom"/>
</dbReference>
<dbReference type="STRING" id="655355.SAMN05216283_10465"/>
<sequence length="398" mass="46072">MIYICVRKHFAYFDVYILISRGIDCRKRRVRAPGIIRKNKFYMPDFKNVRIKDIAEMAGVSVATVDRVLHKRGKISEKALKKVMDALEKTGYKPNLIASTLGSNKKYKIATLIPNPVLDDYWNQSCSGVFNAQEDWEQYNVHIESFYFNLHERDSFKKVAEQVLNFEPDGILIAPIFHQEANAFFETLDERKIPYVLFNTNIPEAKPLCFIGQDLYQSGRVCAEMLTARIKRPGNVAVLHINEDIQNAVHLSEKERGFRDFFKDNRMDDYNIIRFEFENYSESAFSRELLDVIVQNQLEGIFVSTSKGTHLTASVIDKAGKRDIGLVGYDLLKDNIHYMYERVINYLINQNPRKQAFLGISYLVNYLLFKKMPPATVLFPLEVVSRENIKSYLNSGLN</sequence>
<keyword evidence="6" id="KW-1185">Reference proteome</keyword>
<evidence type="ECO:0000256" key="3">
    <source>
        <dbReference type="ARBA" id="ARBA00023163"/>
    </source>
</evidence>
<keyword evidence="3" id="KW-0804">Transcription</keyword>
<evidence type="ECO:0000313" key="5">
    <source>
        <dbReference type="EMBL" id="SFF28492.1"/>
    </source>
</evidence>
<dbReference type="Pfam" id="PF13407">
    <property type="entry name" value="Peripla_BP_4"/>
    <property type="match status" value="1"/>
</dbReference>
<evidence type="ECO:0000256" key="1">
    <source>
        <dbReference type="ARBA" id="ARBA00023015"/>
    </source>
</evidence>